<dbReference type="AlphaFoldDB" id="A0A4Q0PFK1"/>
<dbReference type="OrthoDB" id="1073853at2"/>
<comment type="caution">
    <text evidence="1">The sequence shown here is derived from an EMBL/GenBank/DDBJ whole genome shotgun (WGS) entry which is preliminary data.</text>
</comment>
<evidence type="ECO:0000313" key="2">
    <source>
        <dbReference type="Proteomes" id="UP000289859"/>
    </source>
</evidence>
<proteinExistence type="predicted"/>
<evidence type="ECO:0000313" key="1">
    <source>
        <dbReference type="EMBL" id="RXG25675.1"/>
    </source>
</evidence>
<dbReference type="EMBL" id="QOVK01000002">
    <property type="protein sequence ID" value="RXG25675.1"/>
    <property type="molecule type" value="Genomic_DNA"/>
</dbReference>
<accession>A0A4Q0PFK1</accession>
<dbReference type="RefSeq" id="WP_128764481.1">
    <property type="nucleotide sequence ID" value="NZ_JBHUOO010000023.1"/>
</dbReference>
<protein>
    <submittedName>
        <fullName evidence="1">Uncharacterized protein</fullName>
    </submittedName>
</protein>
<name>A0A4Q0PFK1_9FLAO</name>
<dbReference type="Proteomes" id="UP000289859">
    <property type="component" value="Unassembled WGS sequence"/>
</dbReference>
<gene>
    <name evidence="1" type="ORF">DSM02_842</name>
</gene>
<sequence length="319" mass="37117">MKNKNKNCKVDIVSVYLNHKDNSYYQPSFEEIITDEEINNQELNFKGKTISFSILENNDNFIIGFLTSSIDKDLPAKINKNTKEISSLDVAPEESLVFGSVLLYSKDMNALFYEVNRDTIYLDGFKHFIYECYNKSEMLKEITLFDLKFNTIFRKNEYERALKMDIYKGFRVRIHQPKKLLAEIKNLESSIDKKVESEFISDIENASALNSDSAEIFYDVKKPKTSGGLTKDHVESMIKNLRSILKYGQIRDKVDIVEVKGYTVAESRSITPIDLIGDVYSSKFKLDVPRLNKNVQKKERRKKIIEVYNKEKPILKDFI</sequence>
<keyword evidence="2" id="KW-1185">Reference proteome</keyword>
<organism evidence="1 2">
    <name type="scientific">Leeuwenhoekiella polynyae</name>
    <dbReference type="NCBI Taxonomy" id="1550906"/>
    <lineage>
        <taxon>Bacteria</taxon>
        <taxon>Pseudomonadati</taxon>
        <taxon>Bacteroidota</taxon>
        <taxon>Flavobacteriia</taxon>
        <taxon>Flavobacteriales</taxon>
        <taxon>Flavobacteriaceae</taxon>
        <taxon>Leeuwenhoekiella</taxon>
    </lineage>
</organism>
<reference evidence="1 2" key="1">
    <citation type="submission" date="2018-07" db="EMBL/GenBank/DDBJ databases">
        <title>Leeuwenhoekiella genomics.</title>
        <authorList>
            <person name="Tahon G."/>
            <person name="Willems A."/>
        </authorList>
    </citation>
    <scope>NUCLEOTIDE SEQUENCE [LARGE SCALE GENOMIC DNA]</scope>
    <source>
        <strain evidence="1 2">LMG 29608</strain>
    </source>
</reference>